<protein>
    <submittedName>
        <fullName evidence="1">Uncharacterized protein</fullName>
    </submittedName>
</protein>
<name>X1D2Y6_9ZZZZ</name>
<proteinExistence type="predicted"/>
<sequence length="49" mass="5946">MSLLDFYKINQDEYYKDIILKCGSDLLERQQLDTDEPLYYGTWERAYST</sequence>
<dbReference type="AlphaFoldDB" id="X1D2Y6"/>
<comment type="caution">
    <text evidence="1">The sequence shown here is derived from an EMBL/GenBank/DDBJ whole genome shotgun (WGS) entry which is preliminary data.</text>
</comment>
<dbReference type="EMBL" id="BART01035505">
    <property type="protein sequence ID" value="GAH15136.1"/>
    <property type="molecule type" value="Genomic_DNA"/>
</dbReference>
<evidence type="ECO:0000313" key="1">
    <source>
        <dbReference type="EMBL" id="GAH15136.1"/>
    </source>
</evidence>
<accession>X1D2Y6</accession>
<organism evidence="1">
    <name type="scientific">marine sediment metagenome</name>
    <dbReference type="NCBI Taxonomy" id="412755"/>
    <lineage>
        <taxon>unclassified sequences</taxon>
        <taxon>metagenomes</taxon>
        <taxon>ecological metagenomes</taxon>
    </lineage>
</organism>
<gene>
    <name evidence="1" type="ORF">S01H4_60271</name>
</gene>
<feature type="non-terminal residue" evidence="1">
    <location>
        <position position="49"/>
    </location>
</feature>
<reference evidence="1" key="1">
    <citation type="journal article" date="2014" name="Front. Microbiol.">
        <title>High frequency of phylogenetically diverse reductive dehalogenase-homologous genes in deep subseafloor sedimentary metagenomes.</title>
        <authorList>
            <person name="Kawai M."/>
            <person name="Futagami T."/>
            <person name="Toyoda A."/>
            <person name="Takaki Y."/>
            <person name="Nishi S."/>
            <person name="Hori S."/>
            <person name="Arai W."/>
            <person name="Tsubouchi T."/>
            <person name="Morono Y."/>
            <person name="Uchiyama I."/>
            <person name="Ito T."/>
            <person name="Fujiyama A."/>
            <person name="Inagaki F."/>
            <person name="Takami H."/>
        </authorList>
    </citation>
    <scope>NUCLEOTIDE SEQUENCE</scope>
    <source>
        <strain evidence="1">Expedition CK06-06</strain>
    </source>
</reference>